<name>A0A437D5W8_ORYJA</name>
<feature type="transmembrane region" description="Helical" evidence="1">
    <location>
        <begin position="41"/>
        <end position="58"/>
    </location>
</feature>
<organism evidence="2 3">
    <name type="scientific">Oryzias javanicus</name>
    <name type="common">Javanese ricefish</name>
    <name type="synonym">Aplocheilus javanicus</name>
    <dbReference type="NCBI Taxonomy" id="123683"/>
    <lineage>
        <taxon>Eukaryota</taxon>
        <taxon>Metazoa</taxon>
        <taxon>Chordata</taxon>
        <taxon>Craniata</taxon>
        <taxon>Vertebrata</taxon>
        <taxon>Euteleostomi</taxon>
        <taxon>Actinopterygii</taxon>
        <taxon>Neopterygii</taxon>
        <taxon>Teleostei</taxon>
        <taxon>Neoteleostei</taxon>
        <taxon>Acanthomorphata</taxon>
        <taxon>Ovalentaria</taxon>
        <taxon>Atherinomorphae</taxon>
        <taxon>Beloniformes</taxon>
        <taxon>Adrianichthyidae</taxon>
        <taxon>Oryziinae</taxon>
        <taxon>Oryzias</taxon>
    </lineage>
</organism>
<keyword evidence="1" id="KW-1133">Transmembrane helix</keyword>
<evidence type="ECO:0000313" key="2">
    <source>
        <dbReference type="EMBL" id="RVE70555.1"/>
    </source>
</evidence>
<dbReference type="EMBL" id="CM012443">
    <property type="protein sequence ID" value="RVE70555.1"/>
    <property type="molecule type" value="Genomic_DNA"/>
</dbReference>
<sequence length="114" mass="12640">MRAHTRGGSTGQLPLCRSDLASAPALQLLNVRQRGRQTADVLIGLCITLTQALLYLFTTMDAAREKRNGSFLHARTGEIHLSSTPASDWRSDLNIKIQVIPLRSYLHNVNEDTN</sequence>
<proteinExistence type="predicted"/>
<dbReference type="Proteomes" id="UP000283210">
    <property type="component" value="Chromosome 7"/>
</dbReference>
<protein>
    <submittedName>
        <fullName evidence="2">Uncharacterized protein</fullName>
    </submittedName>
</protein>
<reference evidence="2 3" key="2">
    <citation type="submission" date="2019-01" db="EMBL/GenBank/DDBJ databases">
        <title>A chromosome length genome reference of the Java medaka (oryzias javanicus).</title>
        <authorList>
            <person name="Herpin A."/>
            <person name="Takehana Y."/>
            <person name="Naruse K."/>
            <person name="Ansai S."/>
            <person name="Kawaguchi M."/>
        </authorList>
    </citation>
    <scope>NUCLEOTIDE SEQUENCE [LARGE SCALE GENOMIC DNA]</scope>
    <source>
        <strain evidence="2">RS831</strain>
        <tissue evidence="2">Whole body</tissue>
    </source>
</reference>
<keyword evidence="3" id="KW-1185">Reference proteome</keyword>
<reference evidence="2 3" key="1">
    <citation type="submission" date="2018-11" db="EMBL/GenBank/DDBJ databases">
        <authorList>
            <person name="Lopez-Roques C."/>
            <person name="Donnadieu C."/>
            <person name="Bouchez O."/>
            <person name="Klopp C."/>
            <person name="Cabau C."/>
            <person name="Zahm M."/>
        </authorList>
    </citation>
    <scope>NUCLEOTIDE SEQUENCE [LARGE SCALE GENOMIC DNA]</scope>
    <source>
        <strain evidence="2">RS831</strain>
        <tissue evidence="2">Whole body</tissue>
    </source>
</reference>
<keyword evidence="1" id="KW-0472">Membrane</keyword>
<gene>
    <name evidence="2" type="ORF">OJAV_G00065790</name>
</gene>
<accession>A0A437D5W8</accession>
<evidence type="ECO:0000256" key="1">
    <source>
        <dbReference type="SAM" id="Phobius"/>
    </source>
</evidence>
<dbReference type="AlphaFoldDB" id="A0A437D5W8"/>
<keyword evidence="1" id="KW-0812">Transmembrane</keyword>
<evidence type="ECO:0000313" key="3">
    <source>
        <dbReference type="Proteomes" id="UP000283210"/>
    </source>
</evidence>